<dbReference type="PROSITE" id="PS51257">
    <property type="entry name" value="PROKAR_LIPOPROTEIN"/>
    <property type="match status" value="1"/>
</dbReference>
<feature type="signal peptide" evidence="1">
    <location>
        <begin position="1"/>
        <end position="27"/>
    </location>
</feature>
<organism evidence="2 3">
    <name type="scientific">Hymenobacter persicinus</name>
    <dbReference type="NCBI Taxonomy" id="2025506"/>
    <lineage>
        <taxon>Bacteria</taxon>
        <taxon>Pseudomonadati</taxon>
        <taxon>Bacteroidota</taxon>
        <taxon>Cytophagia</taxon>
        <taxon>Cytophagales</taxon>
        <taxon>Hymenobacteraceae</taxon>
        <taxon>Hymenobacter</taxon>
    </lineage>
</organism>
<dbReference type="RefSeq" id="WP_129921179.1">
    <property type="nucleotide sequence ID" value="NZ_SEWE01000019.1"/>
</dbReference>
<keyword evidence="1" id="KW-0732">Signal</keyword>
<keyword evidence="3" id="KW-1185">Reference proteome</keyword>
<evidence type="ECO:0008006" key="4">
    <source>
        <dbReference type="Google" id="ProtNLM"/>
    </source>
</evidence>
<sequence length="147" mass="16315">MLKPRTLLPLLTLLLGLASLFTSCSKADDPAPAAQPEITPSALTATTTWRLDEIQQNGQVTSSGAGIKDRYSLSFRTDNSYAQKMLADNATYPGTWMLMASNTILHLLDHKGDDHEYKLTGLTAQQLRYRWTNKDGKQEELIFSAQP</sequence>
<evidence type="ECO:0000313" key="3">
    <source>
        <dbReference type="Proteomes" id="UP000294155"/>
    </source>
</evidence>
<proteinExistence type="predicted"/>
<feature type="chain" id="PRO_5020623409" description="Lipocalin-like domain-containing protein" evidence="1">
    <location>
        <begin position="28"/>
        <end position="147"/>
    </location>
</feature>
<dbReference type="AlphaFoldDB" id="A0A4V1ZAR4"/>
<dbReference type="Proteomes" id="UP000294155">
    <property type="component" value="Unassembled WGS sequence"/>
</dbReference>
<evidence type="ECO:0000313" key="2">
    <source>
        <dbReference type="EMBL" id="RYU79453.1"/>
    </source>
</evidence>
<accession>A0A4V1ZAR4</accession>
<evidence type="ECO:0000256" key="1">
    <source>
        <dbReference type="SAM" id="SignalP"/>
    </source>
</evidence>
<reference evidence="2 3" key="1">
    <citation type="submission" date="2019-02" db="EMBL/GenBank/DDBJ databases">
        <title>Bacterial novel species isolated from soil.</title>
        <authorList>
            <person name="Jung H.-Y."/>
        </authorList>
    </citation>
    <scope>NUCLEOTIDE SEQUENCE [LARGE SCALE GENOMIC DNA]</scope>
    <source>
        <strain evidence="2 3">1-3-3-3</strain>
    </source>
</reference>
<name>A0A4V1ZAR4_9BACT</name>
<dbReference type="OrthoDB" id="885549at2"/>
<protein>
    <recommendedName>
        <fullName evidence="4">Lipocalin-like domain-containing protein</fullName>
    </recommendedName>
</protein>
<gene>
    <name evidence="2" type="ORF">EWM57_10935</name>
</gene>
<dbReference type="EMBL" id="SEWE01000019">
    <property type="protein sequence ID" value="RYU79453.1"/>
    <property type="molecule type" value="Genomic_DNA"/>
</dbReference>
<comment type="caution">
    <text evidence="2">The sequence shown here is derived from an EMBL/GenBank/DDBJ whole genome shotgun (WGS) entry which is preliminary data.</text>
</comment>